<accession>T0KDW3</accession>
<dbReference type="EMBL" id="AMYD01001897">
    <property type="protein sequence ID" value="EQB51083.1"/>
    <property type="molecule type" value="Genomic_DNA"/>
</dbReference>
<dbReference type="HOGENOM" id="CLU_3377039_0_0_1"/>
<evidence type="ECO:0000313" key="2">
    <source>
        <dbReference type="Proteomes" id="UP000015530"/>
    </source>
</evidence>
<sequence length="34" mass="3840">MINDIAPYIRTMNITGNGAIVLRKASKWLCAIKY</sequence>
<name>T0KDW3_COLGC</name>
<evidence type="ECO:0000313" key="1">
    <source>
        <dbReference type="EMBL" id="EQB51083.1"/>
    </source>
</evidence>
<proteinExistence type="predicted"/>
<reference evidence="2" key="1">
    <citation type="journal article" date="2013" name="Mol. Plant Microbe Interact.">
        <title>Global aspects of pacC regulation of pathogenicity genes in Colletotrichum gloeosporioides as revealed by transcriptome analysis.</title>
        <authorList>
            <person name="Alkan N."/>
            <person name="Meng X."/>
            <person name="Friedlander G."/>
            <person name="Reuveni E."/>
            <person name="Sukno S."/>
            <person name="Sherman A."/>
            <person name="Thon M."/>
            <person name="Fluhr R."/>
            <person name="Prusky D."/>
        </authorList>
    </citation>
    <scope>NUCLEOTIDE SEQUENCE [LARGE SCALE GENOMIC DNA]</scope>
    <source>
        <strain evidence="2">Cg-14</strain>
    </source>
</reference>
<gene>
    <name evidence="1" type="ORF">CGLO_09412</name>
</gene>
<dbReference type="Proteomes" id="UP000015530">
    <property type="component" value="Unassembled WGS sequence"/>
</dbReference>
<organism evidence="1 2">
    <name type="scientific">Colletotrichum gloeosporioides (strain Cg-14)</name>
    <name type="common">Anthracnose fungus</name>
    <name type="synonym">Glomerella cingulata</name>
    <dbReference type="NCBI Taxonomy" id="1237896"/>
    <lineage>
        <taxon>Eukaryota</taxon>
        <taxon>Fungi</taxon>
        <taxon>Dikarya</taxon>
        <taxon>Ascomycota</taxon>
        <taxon>Pezizomycotina</taxon>
        <taxon>Sordariomycetes</taxon>
        <taxon>Hypocreomycetidae</taxon>
        <taxon>Glomerellales</taxon>
        <taxon>Glomerellaceae</taxon>
        <taxon>Colletotrichum</taxon>
        <taxon>Colletotrichum gloeosporioides species complex</taxon>
    </lineage>
</organism>
<dbReference type="AlphaFoldDB" id="T0KDW3"/>
<protein>
    <submittedName>
        <fullName evidence="1">Uncharacterized protein</fullName>
    </submittedName>
</protein>
<comment type="caution">
    <text evidence="1">The sequence shown here is derived from an EMBL/GenBank/DDBJ whole genome shotgun (WGS) entry which is preliminary data.</text>
</comment>